<keyword evidence="6" id="KW-1185">Reference proteome</keyword>
<dbReference type="Pfam" id="PF03358">
    <property type="entry name" value="FMN_red"/>
    <property type="match status" value="1"/>
</dbReference>
<dbReference type="SUPFAM" id="SSF52218">
    <property type="entry name" value="Flavoproteins"/>
    <property type="match status" value="1"/>
</dbReference>
<reference evidence="5 6" key="1">
    <citation type="submission" date="2023-07" db="EMBL/GenBank/DDBJ databases">
        <title>Sequencing the genomes of 1000 actinobacteria strains.</title>
        <authorList>
            <person name="Klenk H.-P."/>
        </authorList>
    </citation>
    <scope>NUCLEOTIDE SEQUENCE [LARGE SCALE GENOMIC DNA]</scope>
    <source>
        <strain evidence="5 6">DSM 15539</strain>
    </source>
</reference>
<evidence type="ECO:0000259" key="4">
    <source>
        <dbReference type="Pfam" id="PF03358"/>
    </source>
</evidence>
<dbReference type="PANTHER" id="PTHR43408:SF2">
    <property type="entry name" value="FMN REDUCTASE (NADPH)"/>
    <property type="match status" value="1"/>
</dbReference>
<dbReference type="EC" id="1.5.1.38" evidence="5"/>
<accession>A0ABU1T3J3</accession>
<evidence type="ECO:0000313" key="5">
    <source>
        <dbReference type="EMBL" id="MDR6939929.1"/>
    </source>
</evidence>
<feature type="domain" description="NADPH-dependent FMN reductase-like" evidence="4">
    <location>
        <begin position="1"/>
        <end position="151"/>
    </location>
</feature>
<comment type="caution">
    <text evidence="5">The sequence shown here is derived from an EMBL/GenBank/DDBJ whole genome shotgun (WGS) entry which is preliminary data.</text>
</comment>
<gene>
    <name evidence="5" type="ORF">J2S36_001472</name>
</gene>
<evidence type="ECO:0000313" key="6">
    <source>
        <dbReference type="Proteomes" id="UP001266099"/>
    </source>
</evidence>
<dbReference type="GO" id="GO:0052873">
    <property type="term" value="F:FMN reductase (NADPH) activity"/>
    <property type="evidence" value="ECO:0007669"/>
    <property type="project" value="UniProtKB-EC"/>
</dbReference>
<keyword evidence="2" id="KW-0288">FMN</keyword>
<evidence type="ECO:0000256" key="1">
    <source>
        <dbReference type="ARBA" id="ARBA00022630"/>
    </source>
</evidence>
<dbReference type="Gene3D" id="3.40.50.360">
    <property type="match status" value="1"/>
</dbReference>
<dbReference type="EMBL" id="JAVDUJ010000001">
    <property type="protein sequence ID" value="MDR6939929.1"/>
    <property type="molecule type" value="Genomic_DNA"/>
</dbReference>
<keyword evidence="1" id="KW-0285">Flavoprotein</keyword>
<evidence type="ECO:0000256" key="3">
    <source>
        <dbReference type="ARBA" id="ARBA00023002"/>
    </source>
</evidence>
<name>A0ABU1T3J3_9ACTO</name>
<dbReference type="Proteomes" id="UP001266099">
    <property type="component" value="Unassembled WGS sequence"/>
</dbReference>
<evidence type="ECO:0000256" key="2">
    <source>
        <dbReference type="ARBA" id="ARBA00022643"/>
    </source>
</evidence>
<dbReference type="RefSeq" id="WP_309956999.1">
    <property type="nucleotide sequence ID" value="NZ_JAVDUJ010000001.1"/>
</dbReference>
<dbReference type="InterPro" id="IPR005025">
    <property type="entry name" value="FMN_Rdtase-like_dom"/>
</dbReference>
<organism evidence="5 6">
    <name type="scientific">Arcanobacterium hippocoleae</name>
    <dbReference type="NCBI Taxonomy" id="149017"/>
    <lineage>
        <taxon>Bacteria</taxon>
        <taxon>Bacillati</taxon>
        <taxon>Actinomycetota</taxon>
        <taxon>Actinomycetes</taxon>
        <taxon>Actinomycetales</taxon>
        <taxon>Actinomycetaceae</taxon>
        <taxon>Arcanobacterium</taxon>
    </lineage>
</organism>
<keyword evidence="3 5" id="KW-0560">Oxidoreductase</keyword>
<dbReference type="InterPro" id="IPR051814">
    <property type="entry name" value="NAD(P)H-dep_FMN_reductase"/>
</dbReference>
<proteinExistence type="predicted"/>
<sequence length="249" mass="26484">MKIAAIWMGVSSESTTTKLTAQILKSISKHAQALGVEIEFIEINLRDFAKQITLSILTPVPNAELTAAFESITTADAVITIAPIYKGAPIGIQTLFWQLIDDAALAGKPVLIGATGGTARHSLAIEYTMRPMLSYLKGIVLPSTIFAATDDWGSATGASALQRRIESVASELLQAVVHPSPHATQESSANDTAALAAAVTPPERSNETIELFDQKAYAANKQSLAHHGKPANPFDPNSVTPFAQLLNRQ</sequence>
<protein>
    <submittedName>
        <fullName evidence="5">FMN reductase</fullName>
        <ecNumber evidence="5">1.5.1.38</ecNumber>
    </submittedName>
</protein>
<dbReference type="PANTHER" id="PTHR43408">
    <property type="entry name" value="FMN REDUCTASE (NADPH)"/>
    <property type="match status" value="1"/>
</dbReference>
<dbReference type="InterPro" id="IPR029039">
    <property type="entry name" value="Flavoprotein-like_sf"/>
</dbReference>